<proteinExistence type="predicted"/>
<protein>
    <submittedName>
        <fullName evidence="1">Uncharacterized protein</fullName>
    </submittedName>
</protein>
<accession>A0A644VIN1</accession>
<dbReference type="EMBL" id="VSSQ01000324">
    <property type="protein sequence ID" value="MPL91244.1"/>
    <property type="molecule type" value="Genomic_DNA"/>
</dbReference>
<sequence length="83" mass="9369">MHHVTSNAEDKAERTGVLERKCRRLKAFLRSVLLLPPSNCFAEFRVGQAGMIPVITIKKGLRANQGGIAGYSRPYFRDESLFF</sequence>
<comment type="caution">
    <text evidence="1">The sequence shown here is derived from an EMBL/GenBank/DDBJ whole genome shotgun (WGS) entry which is preliminary data.</text>
</comment>
<name>A0A644VIN1_9ZZZZ</name>
<organism evidence="1">
    <name type="scientific">bioreactor metagenome</name>
    <dbReference type="NCBI Taxonomy" id="1076179"/>
    <lineage>
        <taxon>unclassified sequences</taxon>
        <taxon>metagenomes</taxon>
        <taxon>ecological metagenomes</taxon>
    </lineage>
</organism>
<reference evidence="1" key="1">
    <citation type="submission" date="2019-08" db="EMBL/GenBank/DDBJ databases">
        <authorList>
            <person name="Kucharzyk K."/>
            <person name="Murdoch R.W."/>
            <person name="Higgins S."/>
            <person name="Loffler F."/>
        </authorList>
    </citation>
    <scope>NUCLEOTIDE SEQUENCE</scope>
</reference>
<gene>
    <name evidence="1" type="ORF">SDC9_37310</name>
</gene>
<dbReference type="AlphaFoldDB" id="A0A644VIN1"/>
<evidence type="ECO:0000313" key="1">
    <source>
        <dbReference type="EMBL" id="MPL91244.1"/>
    </source>
</evidence>